<name>A0A0N4TUU7_BRUPA</name>
<proteinExistence type="predicted"/>
<dbReference type="STRING" id="6280.A0A0N4TUU7"/>
<reference evidence="3" key="1">
    <citation type="submission" date="2017-02" db="UniProtKB">
        <authorList>
            <consortium name="WormBaseParasite"/>
        </authorList>
    </citation>
    <scope>IDENTIFICATION</scope>
</reference>
<reference evidence="1 2" key="2">
    <citation type="submission" date="2018-11" db="EMBL/GenBank/DDBJ databases">
        <authorList>
            <consortium name="Pathogen Informatics"/>
        </authorList>
    </citation>
    <scope>NUCLEOTIDE SEQUENCE [LARGE SCALE GENOMIC DNA]</scope>
</reference>
<sequence>MILATNMLTIWEYEDFLLENYKQRLIESIKLNHLSTDNDNLNSTLQNVVIETNDSIDGLIRYRSMIKGVKGRKFFNRSISLNKIMQKFLIKYC</sequence>
<accession>A0A0N4TUU7</accession>
<gene>
    <name evidence="1" type="ORF">BPAG_LOCUS12547</name>
</gene>
<dbReference type="WBParaSite" id="BPAG_0001258501-mRNA-1">
    <property type="protein sequence ID" value="BPAG_0001258501-mRNA-1"/>
    <property type="gene ID" value="BPAG_0001258501"/>
</dbReference>
<protein>
    <submittedName>
        <fullName evidence="1 3">Uncharacterized protein</fullName>
    </submittedName>
</protein>
<dbReference type="Proteomes" id="UP000278627">
    <property type="component" value="Unassembled WGS sequence"/>
</dbReference>
<organism evidence="3">
    <name type="scientific">Brugia pahangi</name>
    <name type="common">Filarial nematode worm</name>
    <dbReference type="NCBI Taxonomy" id="6280"/>
    <lineage>
        <taxon>Eukaryota</taxon>
        <taxon>Metazoa</taxon>
        <taxon>Ecdysozoa</taxon>
        <taxon>Nematoda</taxon>
        <taxon>Chromadorea</taxon>
        <taxon>Rhabditida</taxon>
        <taxon>Spirurina</taxon>
        <taxon>Spiruromorpha</taxon>
        <taxon>Filarioidea</taxon>
        <taxon>Onchocercidae</taxon>
        <taxon>Brugia</taxon>
    </lineage>
</organism>
<evidence type="ECO:0000313" key="2">
    <source>
        <dbReference type="Proteomes" id="UP000278627"/>
    </source>
</evidence>
<evidence type="ECO:0000313" key="3">
    <source>
        <dbReference type="WBParaSite" id="BPAG_0001258501-mRNA-1"/>
    </source>
</evidence>
<keyword evidence="2" id="KW-1185">Reference proteome</keyword>
<dbReference type="AlphaFoldDB" id="A0A0N4TUU7"/>
<dbReference type="EMBL" id="UZAD01013302">
    <property type="protein sequence ID" value="VDN93733.1"/>
    <property type="molecule type" value="Genomic_DNA"/>
</dbReference>
<evidence type="ECO:0000313" key="1">
    <source>
        <dbReference type="EMBL" id="VDN93733.1"/>
    </source>
</evidence>